<evidence type="ECO:0000313" key="2">
    <source>
        <dbReference type="EMBL" id="ELW63849.1"/>
    </source>
</evidence>
<gene>
    <name evidence="2" type="ORF">TREES_T100018670</name>
</gene>
<reference evidence="3" key="2">
    <citation type="journal article" date="2013" name="Nat. Commun.">
        <title>Genome of the Chinese tree shrew.</title>
        <authorList>
            <person name="Fan Y."/>
            <person name="Huang Z.Y."/>
            <person name="Cao C.C."/>
            <person name="Chen C.S."/>
            <person name="Chen Y.X."/>
            <person name="Fan D.D."/>
            <person name="He J."/>
            <person name="Hou H.L."/>
            <person name="Hu L."/>
            <person name="Hu X.T."/>
            <person name="Jiang X.T."/>
            <person name="Lai R."/>
            <person name="Lang Y.S."/>
            <person name="Liang B."/>
            <person name="Liao S.G."/>
            <person name="Mu D."/>
            <person name="Ma Y.Y."/>
            <person name="Niu Y.Y."/>
            <person name="Sun X.Q."/>
            <person name="Xia J.Q."/>
            <person name="Xiao J."/>
            <person name="Xiong Z.Q."/>
            <person name="Xu L."/>
            <person name="Yang L."/>
            <person name="Zhang Y."/>
            <person name="Zhao W."/>
            <person name="Zhao X.D."/>
            <person name="Zheng Y.T."/>
            <person name="Zhou J.M."/>
            <person name="Zhu Y.B."/>
            <person name="Zhang G.J."/>
            <person name="Wang J."/>
            <person name="Yao Y.G."/>
        </authorList>
    </citation>
    <scope>NUCLEOTIDE SEQUENCE [LARGE SCALE GENOMIC DNA]</scope>
</reference>
<evidence type="ECO:0000256" key="1">
    <source>
        <dbReference type="SAM" id="MobiDB-lite"/>
    </source>
</evidence>
<dbReference type="AlphaFoldDB" id="L9KMZ0"/>
<sequence length="131" mass="13890">MRRAPAPGADGRALRRRRGSSPATFRQSPGRSGRRPTGGARSRPGPYGLLASPCRVGPAVTRKRSGSDSGFSAGRMAADTQLIVRSPVDQRIVATLEELGAFEHYHLSFREDSGKPFAFTPASLVAVSVLG</sequence>
<feature type="compositionally biased region" description="Low complexity" evidence="1">
    <location>
        <begin position="1"/>
        <end position="11"/>
    </location>
</feature>
<organism evidence="2 3">
    <name type="scientific">Tupaia chinensis</name>
    <name type="common">Chinese tree shrew</name>
    <name type="synonym">Tupaia belangeri chinensis</name>
    <dbReference type="NCBI Taxonomy" id="246437"/>
    <lineage>
        <taxon>Eukaryota</taxon>
        <taxon>Metazoa</taxon>
        <taxon>Chordata</taxon>
        <taxon>Craniata</taxon>
        <taxon>Vertebrata</taxon>
        <taxon>Euteleostomi</taxon>
        <taxon>Mammalia</taxon>
        <taxon>Eutheria</taxon>
        <taxon>Euarchontoglires</taxon>
        <taxon>Scandentia</taxon>
        <taxon>Tupaiidae</taxon>
        <taxon>Tupaia</taxon>
    </lineage>
</organism>
<keyword evidence="3" id="KW-1185">Reference proteome</keyword>
<feature type="compositionally biased region" description="Low complexity" evidence="1">
    <location>
        <begin position="20"/>
        <end position="46"/>
    </location>
</feature>
<accession>L9KMZ0</accession>
<protein>
    <submittedName>
        <fullName evidence="2">Uncharacterized protein</fullName>
    </submittedName>
</protein>
<feature type="region of interest" description="Disordered" evidence="1">
    <location>
        <begin position="1"/>
        <end position="73"/>
    </location>
</feature>
<dbReference type="Proteomes" id="UP000011518">
    <property type="component" value="Unassembled WGS sequence"/>
</dbReference>
<dbReference type="InParanoid" id="L9KMZ0"/>
<name>L9KMZ0_TUPCH</name>
<reference evidence="3" key="1">
    <citation type="submission" date="2012-07" db="EMBL/GenBank/DDBJ databases">
        <title>Genome of the Chinese tree shrew, a rising model animal genetically related to primates.</title>
        <authorList>
            <person name="Zhang G."/>
            <person name="Fan Y."/>
            <person name="Yao Y."/>
            <person name="Huang Z."/>
        </authorList>
    </citation>
    <scope>NUCLEOTIDE SEQUENCE [LARGE SCALE GENOMIC DNA]</scope>
</reference>
<dbReference type="EMBL" id="KB320760">
    <property type="protein sequence ID" value="ELW63849.1"/>
    <property type="molecule type" value="Genomic_DNA"/>
</dbReference>
<evidence type="ECO:0000313" key="3">
    <source>
        <dbReference type="Proteomes" id="UP000011518"/>
    </source>
</evidence>
<proteinExistence type="predicted"/>